<organism evidence="4 5">
    <name type="scientific">Streptomyces aidingensis</name>
    <dbReference type="NCBI Taxonomy" id="910347"/>
    <lineage>
        <taxon>Bacteria</taxon>
        <taxon>Bacillati</taxon>
        <taxon>Actinomycetota</taxon>
        <taxon>Actinomycetes</taxon>
        <taxon>Kitasatosporales</taxon>
        <taxon>Streptomycetaceae</taxon>
        <taxon>Streptomyces</taxon>
    </lineage>
</organism>
<dbReference type="STRING" id="910347.SAMN05421773_10599"/>
<gene>
    <name evidence="4" type="ORF">SAMN05421773_10599</name>
</gene>
<dbReference type="GO" id="GO:0003824">
    <property type="term" value="F:catalytic activity"/>
    <property type="evidence" value="ECO:0007669"/>
    <property type="project" value="InterPro"/>
</dbReference>
<protein>
    <submittedName>
        <fullName evidence="4">Vancomycin resistance protein VanJ</fullName>
    </submittedName>
</protein>
<evidence type="ECO:0000256" key="1">
    <source>
        <dbReference type="SAM" id="MobiDB-lite"/>
    </source>
</evidence>
<feature type="compositionally biased region" description="Low complexity" evidence="1">
    <location>
        <begin position="1"/>
        <end position="20"/>
    </location>
</feature>
<name>A0A1I1L8D9_9ACTN</name>
<dbReference type="AlphaFoldDB" id="A0A1I1L8D9"/>
<feature type="domain" description="Endonuclease/exonuclease/phosphatase" evidence="3">
    <location>
        <begin position="159"/>
        <end position="361"/>
    </location>
</feature>
<reference evidence="4 5" key="1">
    <citation type="submission" date="2016-10" db="EMBL/GenBank/DDBJ databases">
        <authorList>
            <person name="de Groot N.N."/>
        </authorList>
    </citation>
    <scope>NUCLEOTIDE SEQUENCE [LARGE SCALE GENOMIC DNA]</scope>
    <source>
        <strain evidence="4 5">CGMCC 4.5739</strain>
    </source>
</reference>
<dbReference type="InterPro" id="IPR036691">
    <property type="entry name" value="Endo/exonu/phosph_ase_sf"/>
</dbReference>
<dbReference type="InterPro" id="IPR005135">
    <property type="entry name" value="Endo/exonuclease/phosphatase"/>
</dbReference>
<dbReference type="SUPFAM" id="SSF56219">
    <property type="entry name" value="DNase I-like"/>
    <property type="match status" value="1"/>
</dbReference>
<dbReference type="Proteomes" id="UP000199207">
    <property type="component" value="Unassembled WGS sequence"/>
</dbReference>
<keyword evidence="2" id="KW-0812">Transmembrane</keyword>
<accession>A0A1I1L8D9</accession>
<evidence type="ECO:0000259" key="3">
    <source>
        <dbReference type="Pfam" id="PF03372"/>
    </source>
</evidence>
<dbReference type="EMBL" id="FOLM01000005">
    <property type="protein sequence ID" value="SFC69261.1"/>
    <property type="molecule type" value="Genomic_DNA"/>
</dbReference>
<evidence type="ECO:0000256" key="2">
    <source>
        <dbReference type="SAM" id="Phobius"/>
    </source>
</evidence>
<evidence type="ECO:0000313" key="4">
    <source>
        <dbReference type="EMBL" id="SFC69261.1"/>
    </source>
</evidence>
<dbReference type="Gene3D" id="3.60.10.10">
    <property type="entry name" value="Endonuclease/exonuclease/phosphatase"/>
    <property type="match status" value="1"/>
</dbReference>
<feature type="transmembrane region" description="Helical" evidence="2">
    <location>
        <begin position="104"/>
        <end position="121"/>
    </location>
</feature>
<dbReference type="OrthoDB" id="4316587at2"/>
<sequence>MARTESPAGGPGSAPEPQSGTGEAELRTAARPAGSGGKDAPDVTQGKAGAGGARSSPPRWGDRAGRWRRGLVPAALGLLTAAVMLSHAHIPNVVGNLGSLAETFLPWAGLALPVLLAAALWRRSCTALIGVLIPLLVWSDLFGGLLLDKTSDGGDLTLASHNVDAENPDPAATAAVLAGSGADVLALQEMPQEQVAVYEEGLAETYPHHAVQGTVGLWSRYPLDEVRPVDIGLGWVRAMRATVAAPDGELAVYVAHLPSVRVQLRAGFTAGRRDDAADLLGAAIADERLERVILLGDLNGTMNDRALAPVTAQLRSTQGAAGAGFGFTYPAGFPLTRIDHILVRGLEPATSWTLPATGSDHLPVAARVS</sequence>
<proteinExistence type="predicted"/>
<feature type="transmembrane region" description="Helical" evidence="2">
    <location>
        <begin position="128"/>
        <end position="147"/>
    </location>
</feature>
<keyword evidence="2" id="KW-0472">Membrane</keyword>
<feature type="region of interest" description="Disordered" evidence="1">
    <location>
        <begin position="1"/>
        <end position="65"/>
    </location>
</feature>
<feature type="transmembrane region" description="Helical" evidence="2">
    <location>
        <begin position="71"/>
        <end position="92"/>
    </location>
</feature>
<keyword evidence="5" id="KW-1185">Reference proteome</keyword>
<keyword evidence="2" id="KW-1133">Transmembrane helix</keyword>
<dbReference type="Pfam" id="PF03372">
    <property type="entry name" value="Exo_endo_phos"/>
    <property type="match status" value="1"/>
</dbReference>
<evidence type="ECO:0000313" key="5">
    <source>
        <dbReference type="Proteomes" id="UP000199207"/>
    </source>
</evidence>